<gene>
    <name evidence="2" type="ORF">CVT26_000417</name>
</gene>
<keyword evidence="3" id="KW-1185">Reference proteome</keyword>
<feature type="transmembrane region" description="Helical" evidence="1">
    <location>
        <begin position="80"/>
        <end position="104"/>
    </location>
</feature>
<dbReference type="EMBL" id="NHYE01001284">
    <property type="protein sequence ID" value="PPQ97155.1"/>
    <property type="molecule type" value="Genomic_DNA"/>
</dbReference>
<dbReference type="Proteomes" id="UP000284706">
    <property type="component" value="Unassembled WGS sequence"/>
</dbReference>
<organism evidence="2 3">
    <name type="scientific">Gymnopilus dilepis</name>
    <dbReference type="NCBI Taxonomy" id="231916"/>
    <lineage>
        <taxon>Eukaryota</taxon>
        <taxon>Fungi</taxon>
        <taxon>Dikarya</taxon>
        <taxon>Basidiomycota</taxon>
        <taxon>Agaricomycotina</taxon>
        <taxon>Agaricomycetes</taxon>
        <taxon>Agaricomycetidae</taxon>
        <taxon>Agaricales</taxon>
        <taxon>Agaricineae</taxon>
        <taxon>Hymenogastraceae</taxon>
        <taxon>Gymnopilus</taxon>
    </lineage>
</organism>
<evidence type="ECO:0000313" key="2">
    <source>
        <dbReference type="EMBL" id="PPQ97155.1"/>
    </source>
</evidence>
<dbReference type="AlphaFoldDB" id="A0A409Y2B6"/>
<name>A0A409Y2B6_9AGAR</name>
<keyword evidence="1" id="KW-0812">Transmembrane</keyword>
<protein>
    <submittedName>
        <fullName evidence="2">Uncharacterized protein</fullName>
    </submittedName>
</protein>
<comment type="caution">
    <text evidence="2">The sequence shown here is derived from an EMBL/GenBank/DDBJ whole genome shotgun (WGS) entry which is preliminary data.</text>
</comment>
<dbReference type="InParanoid" id="A0A409Y2B6"/>
<evidence type="ECO:0000256" key="1">
    <source>
        <dbReference type="SAM" id="Phobius"/>
    </source>
</evidence>
<evidence type="ECO:0000313" key="3">
    <source>
        <dbReference type="Proteomes" id="UP000284706"/>
    </source>
</evidence>
<keyword evidence="1" id="KW-0472">Membrane</keyword>
<keyword evidence="1" id="KW-1133">Transmembrane helix</keyword>
<proteinExistence type="predicted"/>
<reference evidence="2 3" key="1">
    <citation type="journal article" date="2018" name="Evol. Lett.">
        <title>Horizontal gene cluster transfer increased hallucinogenic mushroom diversity.</title>
        <authorList>
            <person name="Reynolds H.T."/>
            <person name="Vijayakumar V."/>
            <person name="Gluck-Thaler E."/>
            <person name="Korotkin H.B."/>
            <person name="Matheny P.B."/>
            <person name="Slot J.C."/>
        </authorList>
    </citation>
    <scope>NUCLEOTIDE SEQUENCE [LARGE SCALE GENOMIC DNA]</scope>
    <source>
        <strain evidence="2 3">SRW20</strain>
    </source>
</reference>
<sequence length="123" mass="13851">MYNIVIICSSINSMPTKHYLWMYLCAIRSWVFNPQQILDEKSISNANRRSIRANLKHAGGAHRLEGSKSMRGKLGPGVPAMTWILMGPTIVHGVTVGTNVLPVAKRRKVLARERPSGKRWWKG</sequence>
<accession>A0A409Y2B6</accession>